<keyword evidence="1" id="KW-0812">Transmembrane</keyword>
<dbReference type="EMBL" id="BAABHK010000008">
    <property type="protein sequence ID" value="GAA4630969.1"/>
    <property type="molecule type" value="Genomic_DNA"/>
</dbReference>
<name>A0ABP8UK64_9ACTN</name>
<keyword evidence="1" id="KW-1133">Transmembrane helix</keyword>
<evidence type="ECO:0000256" key="1">
    <source>
        <dbReference type="SAM" id="Phobius"/>
    </source>
</evidence>
<feature type="transmembrane region" description="Helical" evidence="1">
    <location>
        <begin position="130"/>
        <end position="150"/>
    </location>
</feature>
<sequence length="177" mass="18694">MDASVLIPNLVILFMVLISDLGHRKVTALRLVRPFIAAAVIVPFFLKGAATSGNGLVLEVALGAAGLALGVLAAGAMRVSHDDRTGKVTSRAGLPYALIWIAVVGGRIYFAYGSTHVFSRQLVQWGMTNHITVGALTDGLIFLSLAMLLARTGTLAAKARRVTPQRAPRPTIPMASH</sequence>
<comment type="caution">
    <text evidence="2">The sequence shown here is derived from an EMBL/GenBank/DDBJ whole genome shotgun (WGS) entry which is preliminary data.</text>
</comment>
<proteinExistence type="predicted"/>
<reference evidence="3" key="1">
    <citation type="journal article" date="2019" name="Int. J. Syst. Evol. Microbiol.">
        <title>The Global Catalogue of Microorganisms (GCM) 10K type strain sequencing project: providing services to taxonomists for standard genome sequencing and annotation.</title>
        <authorList>
            <consortium name="The Broad Institute Genomics Platform"/>
            <consortium name="The Broad Institute Genome Sequencing Center for Infectious Disease"/>
            <person name="Wu L."/>
            <person name="Ma J."/>
        </authorList>
    </citation>
    <scope>NUCLEOTIDE SEQUENCE [LARGE SCALE GENOMIC DNA]</scope>
    <source>
        <strain evidence="3">JCM 17939</strain>
    </source>
</reference>
<evidence type="ECO:0000313" key="2">
    <source>
        <dbReference type="EMBL" id="GAA4630969.1"/>
    </source>
</evidence>
<protein>
    <recommendedName>
        <fullName evidence="4">DUF1453 domain-containing protein</fullName>
    </recommendedName>
</protein>
<keyword evidence="3" id="KW-1185">Reference proteome</keyword>
<feature type="transmembrane region" description="Helical" evidence="1">
    <location>
        <begin position="56"/>
        <end position="80"/>
    </location>
</feature>
<organism evidence="2 3">
    <name type="scientific">Actinoallomurus vinaceus</name>
    <dbReference type="NCBI Taxonomy" id="1080074"/>
    <lineage>
        <taxon>Bacteria</taxon>
        <taxon>Bacillati</taxon>
        <taxon>Actinomycetota</taxon>
        <taxon>Actinomycetes</taxon>
        <taxon>Streptosporangiales</taxon>
        <taxon>Thermomonosporaceae</taxon>
        <taxon>Actinoallomurus</taxon>
    </lineage>
</organism>
<evidence type="ECO:0000313" key="3">
    <source>
        <dbReference type="Proteomes" id="UP001501442"/>
    </source>
</evidence>
<dbReference type="Proteomes" id="UP001501442">
    <property type="component" value="Unassembled WGS sequence"/>
</dbReference>
<feature type="transmembrane region" description="Helical" evidence="1">
    <location>
        <begin position="31"/>
        <end position="50"/>
    </location>
</feature>
<gene>
    <name evidence="2" type="ORF">GCM10023196_058490</name>
</gene>
<feature type="transmembrane region" description="Helical" evidence="1">
    <location>
        <begin position="92"/>
        <end position="110"/>
    </location>
</feature>
<feature type="transmembrane region" description="Helical" evidence="1">
    <location>
        <begin position="6"/>
        <end position="22"/>
    </location>
</feature>
<accession>A0ABP8UK64</accession>
<evidence type="ECO:0008006" key="4">
    <source>
        <dbReference type="Google" id="ProtNLM"/>
    </source>
</evidence>
<keyword evidence="1" id="KW-0472">Membrane</keyword>
<dbReference type="RefSeq" id="WP_345434293.1">
    <property type="nucleotide sequence ID" value="NZ_BAABHK010000008.1"/>
</dbReference>